<feature type="domain" description="TERF1-interacting nuclear factor 2 N-terminal" evidence="2">
    <location>
        <begin position="37"/>
        <end position="180"/>
    </location>
</feature>
<dbReference type="PANTHER" id="PTHR15512:SF0">
    <property type="entry name" value="TERF1-INTERACTING NUCLEAR FACTOR 2"/>
    <property type="match status" value="1"/>
</dbReference>
<feature type="compositionally biased region" description="Polar residues" evidence="1">
    <location>
        <begin position="386"/>
        <end position="395"/>
    </location>
</feature>
<dbReference type="AlphaFoldDB" id="A0A6J2WML1"/>
<dbReference type="InterPro" id="IPR039098">
    <property type="entry name" value="TINF2"/>
</dbReference>
<feature type="compositionally biased region" description="Polar residues" evidence="1">
    <location>
        <begin position="415"/>
        <end position="431"/>
    </location>
</feature>
<accession>A0A6J2WML1</accession>
<feature type="region of interest" description="Disordered" evidence="1">
    <location>
        <begin position="381"/>
        <end position="446"/>
    </location>
</feature>
<evidence type="ECO:0000313" key="3">
    <source>
        <dbReference type="Proteomes" id="UP000504632"/>
    </source>
</evidence>
<dbReference type="RefSeq" id="XP_030646780.1">
    <property type="nucleotide sequence ID" value="XM_030790920.1"/>
</dbReference>
<dbReference type="GO" id="GO:0042162">
    <property type="term" value="F:telomeric DNA binding"/>
    <property type="evidence" value="ECO:0007669"/>
    <property type="project" value="TreeGrafter"/>
</dbReference>
<dbReference type="GO" id="GO:0016233">
    <property type="term" value="P:telomere capping"/>
    <property type="evidence" value="ECO:0007669"/>
    <property type="project" value="InterPro"/>
</dbReference>
<dbReference type="Proteomes" id="UP000504632">
    <property type="component" value="Chromosome 13"/>
</dbReference>
<organism evidence="3 4">
    <name type="scientific">Chanos chanos</name>
    <name type="common">Milkfish</name>
    <name type="synonym">Mugil chanos</name>
    <dbReference type="NCBI Taxonomy" id="29144"/>
    <lineage>
        <taxon>Eukaryota</taxon>
        <taxon>Metazoa</taxon>
        <taxon>Chordata</taxon>
        <taxon>Craniata</taxon>
        <taxon>Vertebrata</taxon>
        <taxon>Euteleostomi</taxon>
        <taxon>Actinopterygii</taxon>
        <taxon>Neopterygii</taxon>
        <taxon>Teleostei</taxon>
        <taxon>Ostariophysi</taxon>
        <taxon>Gonorynchiformes</taxon>
        <taxon>Chanidae</taxon>
        <taxon>Chanos</taxon>
    </lineage>
</organism>
<dbReference type="Pfam" id="PF14973">
    <property type="entry name" value="TINF2_N"/>
    <property type="match status" value="1"/>
</dbReference>
<feature type="region of interest" description="Disordered" evidence="1">
    <location>
        <begin position="331"/>
        <end position="357"/>
    </location>
</feature>
<gene>
    <name evidence="4" type="primary">LOC115826966</name>
</gene>
<dbReference type="GeneID" id="115826966"/>
<name>A0A6J2WML1_CHACN</name>
<dbReference type="PANTHER" id="PTHR15512">
    <property type="entry name" value="TERF1-INTERACTING NUCLEAR FACTOR 2"/>
    <property type="match status" value="1"/>
</dbReference>
<evidence type="ECO:0000259" key="2">
    <source>
        <dbReference type="Pfam" id="PF14973"/>
    </source>
</evidence>
<dbReference type="OrthoDB" id="8667810at2759"/>
<feature type="compositionally biased region" description="Polar residues" evidence="1">
    <location>
        <begin position="254"/>
        <end position="274"/>
    </location>
</feature>
<feature type="region of interest" description="Disordered" evidence="1">
    <location>
        <begin position="232"/>
        <end position="287"/>
    </location>
</feature>
<proteinExistence type="predicted"/>
<dbReference type="CDD" id="cd11657">
    <property type="entry name" value="TIN2_N"/>
    <property type="match status" value="1"/>
</dbReference>
<evidence type="ECO:0000313" key="4">
    <source>
        <dbReference type="RefSeq" id="XP_030646780.1"/>
    </source>
</evidence>
<dbReference type="GO" id="GO:0070187">
    <property type="term" value="C:shelterin complex"/>
    <property type="evidence" value="ECO:0007669"/>
    <property type="project" value="InterPro"/>
</dbReference>
<dbReference type="GO" id="GO:1904356">
    <property type="term" value="P:regulation of telomere maintenance via telomere lengthening"/>
    <property type="evidence" value="ECO:0007669"/>
    <property type="project" value="TreeGrafter"/>
</dbReference>
<keyword evidence="3" id="KW-1185">Reference proteome</keyword>
<reference evidence="4" key="1">
    <citation type="submission" date="2025-08" db="UniProtKB">
        <authorList>
            <consortium name="RefSeq"/>
        </authorList>
    </citation>
    <scope>IDENTIFICATION</scope>
</reference>
<sequence length="619" mass="70179">MMDVLEIAGPPLWLEGNWQLLSLKEPCSIRAVAAESWMVLKARDVCHYERVMEFLDVTYRLLPRLVTPIKHMKIMFGLKTLVIMWMLQDNQCVTNISDKIIKFFPDSLPQYNRCSQRHKELMRKNQQDFRDFAQTLARDKNLRKAYIRDLMEDQYGERYSQKLEERLFYYLGELEAALPETTCIDQVLKQSWPLTEGEELLRQLLSCNRISLPQTLKRLLHCAKVTHTSLCDSRPNSTGKCKPGRESGAVPETASRQCQEGPQSETVAETSITPSYAPEDSRTNRDAAPVLPQRSLGHFCSDHKVAELERDSSQTPEVLLDGNRECLLREEEASSRGRRWGPSQTAEGLAKKQEEGMNDSAIQICSTHRKQMRSILQECSEESVYNPASPQNNKASPPHQPVPQHNRPSPLHQLTPEQNTPSSPHQSVPQHNTPPPPHQSITQNDSTPEMSLLQRSTSKYTKFPVQDPDLRSVSPAQRFTLSPVSPISQLTPLSLCTVKQPMPLPAPPVRQLTPASVSAQDCSKSIKSSEVKLRLSSESLVFLMHSHWFQPHVCLRRLNQQEFGTVTALDETGICPIEQEEQEEVEEEEEGYLAFDINTLYSDSSTDSDSGHSDPDYVP</sequence>
<evidence type="ECO:0000256" key="1">
    <source>
        <dbReference type="SAM" id="MobiDB-lite"/>
    </source>
</evidence>
<dbReference type="InterPro" id="IPR029400">
    <property type="entry name" value="TINF2_N"/>
</dbReference>
<dbReference type="InParanoid" id="A0A6J2WML1"/>
<protein>
    <submittedName>
        <fullName evidence="4">Uncharacterized protein LOC115826966 isoform X1</fullName>
    </submittedName>
</protein>